<evidence type="ECO:0000256" key="6">
    <source>
        <dbReference type="ARBA" id="ARBA00023136"/>
    </source>
</evidence>
<dbReference type="CDD" id="cd12152">
    <property type="entry name" value="F1-ATPase_delta"/>
    <property type="match status" value="1"/>
</dbReference>
<evidence type="ECO:0000256" key="2">
    <source>
        <dbReference type="ARBA" id="ARBA00004184"/>
    </source>
</evidence>
<dbReference type="Proteomes" id="UP000240572">
    <property type="component" value="Unassembled WGS sequence"/>
</dbReference>
<keyword evidence="12" id="KW-1185">Reference proteome</keyword>
<proteinExistence type="inferred from homology"/>
<comment type="similarity">
    <text evidence="3 9">Belongs to the ATPase epsilon chain family.</text>
</comment>
<keyword evidence="5 9" id="KW-0406">Ion transport</keyword>
<dbReference type="InterPro" id="IPR036771">
    <property type="entry name" value="ATPsynth_dsu/esu_N"/>
</dbReference>
<name>A0A2P8D1K1_9BACT</name>
<accession>A0A2P8D1K1</accession>
<evidence type="ECO:0000256" key="9">
    <source>
        <dbReference type="RuleBase" id="RU003656"/>
    </source>
</evidence>
<keyword evidence="7 9" id="KW-0139">CF(1)</keyword>
<evidence type="ECO:0000256" key="3">
    <source>
        <dbReference type="ARBA" id="ARBA00005712"/>
    </source>
</evidence>
<dbReference type="GO" id="GO:0046933">
    <property type="term" value="F:proton-transporting ATP synthase activity, rotational mechanism"/>
    <property type="evidence" value="ECO:0007669"/>
    <property type="project" value="InterPro"/>
</dbReference>
<evidence type="ECO:0000256" key="4">
    <source>
        <dbReference type="ARBA" id="ARBA00022448"/>
    </source>
</evidence>
<comment type="subunit">
    <text evidence="9">F-type ATPases have 2 components, CF(1) - the catalytic core - and CF(0) - the membrane proton channel. CF(1) has five subunits: alpha(3), beta(3), gamma(1), delta(1), epsilon(1). CF(0) has three main subunits: a, b and c.</text>
</comment>
<keyword evidence="6" id="KW-0472">Membrane</keyword>
<dbReference type="RefSeq" id="WP_106523695.1">
    <property type="nucleotide sequence ID" value="NZ_PYGD01000006.1"/>
</dbReference>
<dbReference type="PANTHER" id="PTHR13822">
    <property type="entry name" value="ATP SYNTHASE DELTA/EPSILON CHAIN"/>
    <property type="match status" value="1"/>
</dbReference>
<dbReference type="GO" id="GO:0012505">
    <property type="term" value="C:endomembrane system"/>
    <property type="evidence" value="ECO:0007669"/>
    <property type="project" value="UniProtKB-SubCell"/>
</dbReference>
<keyword evidence="4 9" id="KW-0813">Transport</keyword>
<comment type="subcellular location">
    <subcellularLocation>
        <location evidence="2">Endomembrane system</location>
        <topology evidence="2">Peripheral membrane protein</topology>
    </subcellularLocation>
</comment>
<evidence type="ECO:0000313" key="11">
    <source>
        <dbReference type="EMBL" id="PSK91085.1"/>
    </source>
</evidence>
<dbReference type="SUPFAM" id="SSF51344">
    <property type="entry name" value="Epsilon subunit of F1F0-ATP synthase N-terminal domain"/>
    <property type="match status" value="1"/>
</dbReference>
<dbReference type="InterPro" id="IPR001469">
    <property type="entry name" value="ATP_synth_F1_dsu/esu"/>
</dbReference>
<gene>
    <name evidence="11" type="ORF">B0I18_10695</name>
</gene>
<evidence type="ECO:0000256" key="1">
    <source>
        <dbReference type="ARBA" id="ARBA00003543"/>
    </source>
</evidence>
<dbReference type="InterPro" id="IPR020546">
    <property type="entry name" value="ATP_synth_F1_dsu/esu_N"/>
</dbReference>
<evidence type="ECO:0000259" key="10">
    <source>
        <dbReference type="Pfam" id="PF02823"/>
    </source>
</evidence>
<dbReference type="AlphaFoldDB" id="A0A2P8D1K1"/>
<dbReference type="NCBIfam" id="TIGR01216">
    <property type="entry name" value="ATP_synt_epsi"/>
    <property type="match status" value="1"/>
</dbReference>
<dbReference type="Gene3D" id="2.60.15.10">
    <property type="entry name" value="F0F1 ATP synthase delta/epsilon subunit, N-terminal"/>
    <property type="match status" value="1"/>
</dbReference>
<dbReference type="OrthoDB" id="5294255at2"/>
<comment type="caution">
    <text evidence="11">The sequence shown here is derived from an EMBL/GenBank/DDBJ whole genome shotgun (WGS) entry which is preliminary data.</text>
</comment>
<dbReference type="GO" id="GO:0045259">
    <property type="term" value="C:proton-transporting ATP synthase complex"/>
    <property type="evidence" value="ECO:0007669"/>
    <property type="project" value="UniProtKB-KW"/>
</dbReference>
<reference evidence="11 12" key="1">
    <citation type="submission" date="2018-03" db="EMBL/GenBank/DDBJ databases">
        <title>Genomic Encyclopedia of Type Strains, Phase III (KMG-III): the genomes of soil and plant-associated and newly described type strains.</title>
        <authorList>
            <person name="Whitman W."/>
        </authorList>
    </citation>
    <scope>NUCLEOTIDE SEQUENCE [LARGE SCALE GENOMIC DNA]</scope>
    <source>
        <strain evidence="11 12">CGMCC 1.12700</strain>
    </source>
</reference>
<evidence type="ECO:0000256" key="5">
    <source>
        <dbReference type="ARBA" id="ARBA00023065"/>
    </source>
</evidence>
<organism evidence="11 12">
    <name type="scientific">Taibaiella chishuiensis</name>
    <dbReference type="NCBI Taxonomy" id="1434707"/>
    <lineage>
        <taxon>Bacteria</taxon>
        <taxon>Pseudomonadati</taxon>
        <taxon>Bacteroidota</taxon>
        <taxon>Chitinophagia</taxon>
        <taxon>Chitinophagales</taxon>
        <taxon>Chitinophagaceae</taxon>
        <taxon>Taibaiella</taxon>
    </lineage>
</organism>
<evidence type="ECO:0000256" key="8">
    <source>
        <dbReference type="ARBA" id="ARBA00023310"/>
    </source>
</evidence>
<dbReference type="Pfam" id="PF02823">
    <property type="entry name" value="ATP-synt_DE_N"/>
    <property type="match status" value="1"/>
</dbReference>
<protein>
    <submittedName>
        <fullName evidence="11">ATP synthase F1 subcomplex epsilon subunit</fullName>
    </submittedName>
</protein>
<comment type="function">
    <text evidence="1">Produces ATP from ADP in the presence of a proton gradient across the membrane.</text>
</comment>
<evidence type="ECO:0000313" key="12">
    <source>
        <dbReference type="Proteomes" id="UP000240572"/>
    </source>
</evidence>
<evidence type="ECO:0000256" key="7">
    <source>
        <dbReference type="ARBA" id="ARBA00023196"/>
    </source>
</evidence>
<sequence>MQLEILTPEHKVFSGDVYGVQLPGVEGSFEILQNHAPMVAALGVGKMKILKDKSNTETYQINGGFVETLNNKTTVLLEGAEAVSY</sequence>
<dbReference type="EMBL" id="PYGD01000006">
    <property type="protein sequence ID" value="PSK91085.1"/>
    <property type="molecule type" value="Genomic_DNA"/>
</dbReference>
<keyword evidence="8 9" id="KW-0066">ATP synthesis</keyword>
<dbReference type="PANTHER" id="PTHR13822:SF10">
    <property type="entry name" value="ATP SYNTHASE EPSILON CHAIN, CHLOROPLASTIC"/>
    <property type="match status" value="1"/>
</dbReference>
<feature type="domain" description="ATP synthase F1 complex delta/epsilon subunit N-terminal" evidence="10">
    <location>
        <begin position="1"/>
        <end position="80"/>
    </location>
</feature>